<sequence>MSIDDYGYGLCRSGPSGKDIGVLSKKILDQNRTCTSMSMIGTLIRTLDECKTGPGFQMEVCVPEYDNGLGSRGPSARTLGYCERNSGFEPDMSRLDPRLRYSRHTYSRKGLGCELKMCKYDTWLL</sequence>
<reference evidence="1" key="1">
    <citation type="submission" date="2023-04" db="EMBL/GenBank/DDBJ databases">
        <title>A chromosome-level genome assembly of the parasitoid wasp Eretmocerus hayati.</title>
        <authorList>
            <person name="Zhong Y."/>
            <person name="Liu S."/>
            <person name="Liu Y."/>
        </authorList>
    </citation>
    <scope>NUCLEOTIDE SEQUENCE</scope>
    <source>
        <strain evidence="1">ZJU_SS_LIU_2023</strain>
    </source>
</reference>
<organism evidence="1 2">
    <name type="scientific">Eretmocerus hayati</name>
    <dbReference type="NCBI Taxonomy" id="131215"/>
    <lineage>
        <taxon>Eukaryota</taxon>
        <taxon>Metazoa</taxon>
        <taxon>Ecdysozoa</taxon>
        <taxon>Arthropoda</taxon>
        <taxon>Hexapoda</taxon>
        <taxon>Insecta</taxon>
        <taxon>Pterygota</taxon>
        <taxon>Neoptera</taxon>
        <taxon>Endopterygota</taxon>
        <taxon>Hymenoptera</taxon>
        <taxon>Apocrita</taxon>
        <taxon>Proctotrupomorpha</taxon>
        <taxon>Chalcidoidea</taxon>
        <taxon>Aphelinidae</taxon>
        <taxon>Aphelininae</taxon>
        <taxon>Eretmocerus</taxon>
    </lineage>
</organism>
<evidence type="ECO:0000313" key="2">
    <source>
        <dbReference type="Proteomes" id="UP001239111"/>
    </source>
</evidence>
<gene>
    <name evidence="1" type="ORF">QAD02_022846</name>
</gene>
<proteinExistence type="predicted"/>
<comment type="caution">
    <text evidence="1">The sequence shown here is derived from an EMBL/GenBank/DDBJ whole genome shotgun (WGS) entry which is preliminary data.</text>
</comment>
<evidence type="ECO:0000313" key="1">
    <source>
        <dbReference type="EMBL" id="KAJ8687052.1"/>
    </source>
</evidence>
<dbReference type="Proteomes" id="UP001239111">
    <property type="component" value="Chromosome 1"/>
</dbReference>
<name>A0ACC2PUD2_9HYME</name>
<accession>A0ACC2PUD2</accession>
<dbReference type="EMBL" id="CM056741">
    <property type="protein sequence ID" value="KAJ8687052.1"/>
    <property type="molecule type" value="Genomic_DNA"/>
</dbReference>
<keyword evidence="2" id="KW-1185">Reference proteome</keyword>
<protein>
    <submittedName>
        <fullName evidence="1">Uncharacterized protein</fullName>
    </submittedName>
</protein>